<protein>
    <submittedName>
        <fullName evidence="1">Uncharacterized protein</fullName>
    </submittedName>
</protein>
<gene>
    <name evidence="1" type="ORF">DPMN_182625</name>
</gene>
<dbReference type="Proteomes" id="UP000828390">
    <property type="component" value="Unassembled WGS sequence"/>
</dbReference>
<comment type="caution">
    <text evidence="1">The sequence shown here is derived from an EMBL/GenBank/DDBJ whole genome shotgun (WGS) entry which is preliminary data.</text>
</comment>
<name>A0A9D4DEJ5_DREPO</name>
<accession>A0A9D4DEJ5</accession>
<dbReference type="EMBL" id="JAIWYP010000010">
    <property type="protein sequence ID" value="KAH3748187.1"/>
    <property type="molecule type" value="Genomic_DNA"/>
</dbReference>
<proteinExistence type="predicted"/>
<reference evidence="1" key="2">
    <citation type="submission" date="2020-11" db="EMBL/GenBank/DDBJ databases">
        <authorList>
            <person name="McCartney M.A."/>
            <person name="Auch B."/>
            <person name="Kono T."/>
            <person name="Mallez S."/>
            <person name="Becker A."/>
            <person name="Gohl D.M."/>
            <person name="Silverstein K.A.T."/>
            <person name="Koren S."/>
            <person name="Bechman K.B."/>
            <person name="Herman A."/>
            <person name="Abrahante J.E."/>
            <person name="Garbe J."/>
        </authorList>
    </citation>
    <scope>NUCLEOTIDE SEQUENCE</scope>
    <source>
        <strain evidence="1">Duluth1</strain>
        <tissue evidence="1">Whole animal</tissue>
    </source>
</reference>
<evidence type="ECO:0000313" key="2">
    <source>
        <dbReference type="Proteomes" id="UP000828390"/>
    </source>
</evidence>
<evidence type="ECO:0000313" key="1">
    <source>
        <dbReference type="EMBL" id="KAH3748187.1"/>
    </source>
</evidence>
<sequence>MRKRDVIIGIPKTSYTVLHLQSSQKVLSYLEQVIPSSSMGDIPIDSFIFDELHMDKTMYYYPVDKIDKEYGLRSVYKTSDDGQNSIRKSHHEHDELRRKRRSNLCLNKLTDKKRRLFPPVAEDDTIAFPGDRQPACTSSTTVIETPNDQLHGIEPPGQTDTFRSLSETELEPRNHRSRMSINKDLCIICKICIGDAKKQQAEKWCTAALDAVYRQTCHINFRTNKAIPAYFQQEHLKKKQDILRKTKRR</sequence>
<keyword evidence="2" id="KW-1185">Reference proteome</keyword>
<reference evidence="1" key="1">
    <citation type="journal article" date="2019" name="bioRxiv">
        <title>The Genome of the Zebra Mussel, Dreissena polymorpha: A Resource for Invasive Species Research.</title>
        <authorList>
            <person name="McCartney M.A."/>
            <person name="Auch B."/>
            <person name="Kono T."/>
            <person name="Mallez S."/>
            <person name="Zhang Y."/>
            <person name="Obille A."/>
            <person name="Becker A."/>
            <person name="Abrahante J.E."/>
            <person name="Garbe J."/>
            <person name="Badalamenti J.P."/>
            <person name="Herman A."/>
            <person name="Mangelson H."/>
            <person name="Liachko I."/>
            <person name="Sullivan S."/>
            <person name="Sone E.D."/>
            <person name="Koren S."/>
            <person name="Silverstein K.A.T."/>
            <person name="Beckman K.B."/>
            <person name="Gohl D.M."/>
        </authorList>
    </citation>
    <scope>NUCLEOTIDE SEQUENCE</scope>
    <source>
        <strain evidence="1">Duluth1</strain>
        <tissue evidence="1">Whole animal</tissue>
    </source>
</reference>
<dbReference type="AlphaFoldDB" id="A0A9D4DEJ5"/>
<organism evidence="1 2">
    <name type="scientific">Dreissena polymorpha</name>
    <name type="common">Zebra mussel</name>
    <name type="synonym">Mytilus polymorpha</name>
    <dbReference type="NCBI Taxonomy" id="45954"/>
    <lineage>
        <taxon>Eukaryota</taxon>
        <taxon>Metazoa</taxon>
        <taxon>Spiralia</taxon>
        <taxon>Lophotrochozoa</taxon>
        <taxon>Mollusca</taxon>
        <taxon>Bivalvia</taxon>
        <taxon>Autobranchia</taxon>
        <taxon>Heteroconchia</taxon>
        <taxon>Euheterodonta</taxon>
        <taxon>Imparidentia</taxon>
        <taxon>Neoheterodontei</taxon>
        <taxon>Myida</taxon>
        <taxon>Dreissenoidea</taxon>
        <taxon>Dreissenidae</taxon>
        <taxon>Dreissena</taxon>
    </lineage>
</organism>